<gene>
    <name evidence="2" type="ORF">CFH80_04210</name>
</gene>
<dbReference type="STRING" id="366522.GCA_001548055_00557"/>
<evidence type="ECO:0000313" key="2">
    <source>
        <dbReference type="EMBL" id="DAB36566.1"/>
    </source>
</evidence>
<sequence length="620" mass="71824">MKAKFLNDWARLYEIVAMRQKELGDYFGLVEHEAFNVDVATLIDTFLEEVELAQTRDNRVAALTRLINLRDDQLVQALEKEGKDAVFIAQAKEKAYLWVKAFYMKRHASLIETVEQEALFSPFYRRILQGVHEIGVAMSEWQSHWNEHIVNTINPLLELEYERDGQKIAAMLHEKGLFDPDPCGEEGDRSYSVLQKVENGYIAQAYATAFPREVASVRAAIGSLVEDLNTLDDPVWGQKEAYVRYFQALNQAFGEEDRTQLIAKWADVDRKWMDMTAPIQIGHPLEYYEDHYKKAVALEWDVRLSRPEHQSAATTYARIEQAFVRLYDALGSTQTHLRENVLSNLKRVQLYIGRPALFYAAEFNGLFSAQVVPNDETVSKERGKKIFAFADNVLDAQRAKPFLKIHHEVFGKAFIDEERDILFHRPDLWHRIYEVGTIGHEYGHILWMDEGTETRMNRSGVFKNIEEFKATTGGLVAFFMHEDAALKRALLSDTIKRSVGLIAWMKTSEVEPYYCEGLIHLSGLFESGVLRFDETLSIDQSDAAYEKLKSWYLQTYTDLAKHYLAQNDAKIFLDRFASQNAEGLYMPCRTDVKRFVEYYWHLHQTIGRQIDEQSKRSDWL</sequence>
<feature type="domain" description="DUF7897" evidence="1">
    <location>
        <begin position="7"/>
        <end position="611"/>
    </location>
</feature>
<dbReference type="InterPro" id="IPR057219">
    <property type="entry name" value="DUF7897"/>
</dbReference>
<comment type="caution">
    <text evidence="2">The sequence shown here is derived from an EMBL/GenBank/DDBJ whole genome shotgun (WGS) entry which is preliminary data.</text>
</comment>
<name>A0A2D3WE65_9BACT</name>
<dbReference type="AlphaFoldDB" id="A0A2D3WE65"/>
<organism evidence="2 3">
    <name type="scientific">Sulfurospirillum cavolei</name>
    <dbReference type="NCBI Taxonomy" id="366522"/>
    <lineage>
        <taxon>Bacteria</taxon>
        <taxon>Pseudomonadati</taxon>
        <taxon>Campylobacterota</taxon>
        <taxon>Epsilonproteobacteria</taxon>
        <taxon>Campylobacterales</taxon>
        <taxon>Sulfurospirillaceae</taxon>
        <taxon>Sulfurospirillum</taxon>
    </lineage>
</organism>
<dbReference type="EMBL" id="DLUG01000114">
    <property type="protein sequence ID" value="DAB36566.1"/>
    <property type="molecule type" value="Genomic_DNA"/>
</dbReference>
<dbReference type="NCBIfam" id="NF033805">
    <property type="entry name" value="invasion_CiaB"/>
    <property type="match status" value="1"/>
</dbReference>
<evidence type="ECO:0000313" key="3">
    <source>
        <dbReference type="Proteomes" id="UP000231638"/>
    </source>
</evidence>
<accession>A0A2D3WE65</accession>
<reference evidence="2 3" key="1">
    <citation type="journal article" date="2017" name="Front. Microbiol.">
        <title>Comparative Genomic Analysis of the Class Epsilonproteobacteria and Proposed Reclassification to Epsilonbacteraeota (phyl. nov.).</title>
        <authorList>
            <person name="Waite D.W."/>
            <person name="Vanwonterghem I."/>
            <person name="Rinke C."/>
            <person name="Parks D.H."/>
            <person name="Zhang Y."/>
            <person name="Takai K."/>
            <person name="Sievert S.M."/>
            <person name="Simon J."/>
            <person name="Campbell B.J."/>
            <person name="Hanson T.E."/>
            <person name="Woyke T."/>
            <person name="Klotz M.G."/>
            <person name="Hugenholtz P."/>
        </authorList>
    </citation>
    <scope>NUCLEOTIDE SEQUENCE [LARGE SCALE GENOMIC DNA]</scope>
    <source>
        <strain evidence="2">UBA11420</strain>
    </source>
</reference>
<dbReference type="Pfam" id="PF25448">
    <property type="entry name" value="DUF7897"/>
    <property type="match status" value="1"/>
</dbReference>
<proteinExistence type="predicted"/>
<dbReference type="Proteomes" id="UP000231638">
    <property type="component" value="Unassembled WGS sequence"/>
</dbReference>
<protein>
    <submittedName>
        <fullName evidence="2">CiaB protein</fullName>
    </submittedName>
</protein>
<evidence type="ECO:0000259" key="1">
    <source>
        <dbReference type="Pfam" id="PF25448"/>
    </source>
</evidence>